<sequence>MLRHPREVHFDETVNNLNKMFCEQMSPFRIRYNCLQLTKEVTEYYTTYVSRANSQAERFNLNVLSSGPAMDISGTCTVMGSNQFTPEAEYTISELSSLQQGEFL</sequence>
<organism evidence="1 2">
    <name type="scientific">Schistosoma mattheei</name>
    <dbReference type="NCBI Taxonomy" id="31246"/>
    <lineage>
        <taxon>Eukaryota</taxon>
        <taxon>Metazoa</taxon>
        <taxon>Spiralia</taxon>
        <taxon>Lophotrochozoa</taxon>
        <taxon>Platyhelminthes</taxon>
        <taxon>Trematoda</taxon>
        <taxon>Digenea</taxon>
        <taxon>Strigeidida</taxon>
        <taxon>Schistosomatoidea</taxon>
        <taxon>Schistosomatidae</taxon>
        <taxon>Schistosoma</taxon>
    </lineage>
</organism>
<dbReference type="EMBL" id="UZAL01030986">
    <property type="protein sequence ID" value="VDP56424.1"/>
    <property type="molecule type" value="Genomic_DNA"/>
</dbReference>
<protein>
    <submittedName>
        <fullName evidence="1">Uncharacterized protein</fullName>
    </submittedName>
</protein>
<evidence type="ECO:0000313" key="1">
    <source>
        <dbReference type="EMBL" id="VDP56424.1"/>
    </source>
</evidence>
<evidence type="ECO:0000313" key="2">
    <source>
        <dbReference type="Proteomes" id="UP000269396"/>
    </source>
</evidence>
<accession>A0A183P977</accession>
<keyword evidence="2" id="KW-1185">Reference proteome</keyword>
<reference evidence="1 2" key="1">
    <citation type="submission" date="2018-11" db="EMBL/GenBank/DDBJ databases">
        <authorList>
            <consortium name="Pathogen Informatics"/>
        </authorList>
    </citation>
    <scope>NUCLEOTIDE SEQUENCE [LARGE SCALE GENOMIC DNA]</scope>
    <source>
        <strain>Denwood</strain>
        <strain evidence="2">Zambia</strain>
    </source>
</reference>
<dbReference type="AlphaFoldDB" id="A0A183P977"/>
<proteinExistence type="predicted"/>
<name>A0A183P977_9TREM</name>
<dbReference type="Proteomes" id="UP000269396">
    <property type="component" value="Unassembled WGS sequence"/>
</dbReference>
<gene>
    <name evidence="1" type="ORF">SMTD_LOCUS10913</name>
</gene>